<dbReference type="GO" id="GO:0005509">
    <property type="term" value="F:calcium ion binding"/>
    <property type="evidence" value="ECO:0007669"/>
    <property type="project" value="InterPro"/>
</dbReference>
<feature type="transmembrane region" description="Helical" evidence="4">
    <location>
        <begin position="395"/>
        <end position="415"/>
    </location>
</feature>
<dbReference type="Pfam" id="PF05345">
    <property type="entry name" value="He_PIG"/>
    <property type="match status" value="1"/>
</dbReference>
<reference evidence="6 7" key="1">
    <citation type="submission" date="2019-03" db="EMBL/GenBank/DDBJ databases">
        <title>Genomics of glacier-inhabiting Cryobacterium strains.</title>
        <authorList>
            <person name="Liu Q."/>
            <person name="Xin Y.-H."/>
        </authorList>
    </citation>
    <scope>NUCLEOTIDE SEQUENCE [LARGE SCALE GENOMIC DNA]</scope>
    <source>
        <strain evidence="6 7">Sr59</strain>
    </source>
</reference>
<dbReference type="SUPFAM" id="SSF49313">
    <property type="entry name" value="Cadherin-like"/>
    <property type="match status" value="1"/>
</dbReference>
<feature type="compositionally biased region" description="Low complexity" evidence="3">
    <location>
        <begin position="346"/>
        <end position="355"/>
    </location>
</feature>
<comment type="similarity">
    <text evidence="1">Belongs to the ice-binding protein family.</text>
</comment>
<evidence type="ECO:0000256" key="1">
    <source>
        <dbReference type="ARBA" id="ARBA00005445"/>
    </source>
</evidence>
<name>A0A4R9BU13_9MICO</name>
<dbReference type="InterPro" id="IPR021884">
    <property type="entry name" value="Ice-bd_prot"/>
</dbReference>
<dbReference type="InterPro" id="IPR015919">
    <property type="entry name" value="Cadherin-like_sf"/>
</dbReference>
<protein>
    <submittedName>
        <fullName evidence="6">DUF3494 domain-containing protein</fullName>
    </submittedName>
</protein>
<gene>
    <name evidence="6" type="ORF">E3T61_10080</name>
</gene>
<evidence type="ECO:0000256" key="2">
    <source>
        <dbReference type="ARBA" id="ARBA00022729"/>
    </source>
</evidence>
<dbReference type="InterPro" id="IPR006311">
    <property type="entry name" value="TAT_signal"/>
</dbReference>
<organism evidence="6 7">
    <name type="scientific">Cryobacterium lactosi</name>
    <dbReference type="NCBI Taxonomy" id="1259202"/>
    <lineage>
        <taxon>Bacteria</taxon>
        <taxon>Bacillati</taxon>
        <taxon>Actinomycetota</taxon>
        <taxon>Actinomycetes</taxon>
        <taxon>Micrococcales</taxon>
        <taxon>Microbacteriaceae</taxon>
        <taxon>Cryobacterium</taxon>
    </lineage>
</organism>
<dbReference type="AlphaFoldDB" id="A0A4R9BU13"/>
<dbReference type="Pfam" id="PF11999">
    <property type="entry name" value="Ice_binding"/>
    <property type="match status" value="1"/>
</dbReference>
<keyword evidence="4" id="KW-1133">Transmembrane helix</keyword>
<keyword evidence="7" id="KW-1185">Reference proteome</keyword>
<dbReference type="OrthoDB" id="2082707at2"/>
<evidence type="ECO:0000313" key="7">
    <source>
        <dbReference type="Proteomes" id="UP000298468"/>
    </source>
</evidence>
<feature type="compositionally biased region" description="Gly residues" evidence="3">
    <location>
        <begin position="369"/>
        <end position="381"/>
    </location>
</feature>
<dbReference type="GO" id="GO:0005975">
    <property type="term" value="P:carbohydrate metabolic process"/>
    <property type="evidence" value="ECO:0007669"/>
    <property type="project" value="UniProtKB-ARBA"/>
</dbReference>
<feature type="chain" id="PRO_5020452835" evidence="5">
    <location>
        <begin position="34"/>
        <end position="425"/>
    </location>
</feature>
<dbReference type="RefSeq" id="WP_134640733.1">
    <property type="nucleotide sequence ID" value="NZ_SOHM01000022.1"/>
</dbReference>
<keyword evidence="2 5" id="KW-0732">Signal</keyword>
<dbReference type="Gene3D" id="2.60.40.10">
    <property type="entry name" value="Immunoglobulins"/>
    <property type="match status" value="1"/>
</dbReference>
<feature type="signal peptide" evidence="5">
    <location>
        <begin position="1"/>
        <end position="33"/>
    </location>
</feature>
<dbReference type="PROSITE" id="PS51318">
    <property type="entry name" value="TAT"/>
    <property type="match status" value="1"/>
</dbReference>
<evidence type="ECO:0000313" key="6">
    <source>
        <dbReference type="EMBL" id="TFD90633.1"/>
    </source>
</evidence>
<dbReference type="Proteomes" id="UP000298468">
    <property type="component" value="Unassembled WGS sequence"/>
</dbReference>
<keyword evidence="4" id="KW-0472">Membrane</keyword>
<evidence type="ECO:0000256" key="5">
    <source>
        <dbReference type="SAM" id="SignalP"/>
    </source>
</evidence>
<comment type="caution">
    <text evidence="6">The sequence shown here is derived from an EMBL/GenBank/DDBJ whole genome shotgun (WGS) entry which is preliminary data.</text>
</comment>
<accession>A0A4R9BU13</accession>
<proteinExistence type="inferred from homology"/>
<keyword evidence="4" id="KW-0812">Transmembrane</keyword>
<dbReference type="EMBL" id="SOHM01000022">
    <property type="protein sequence ID" value="TFD90633.1"/>
    <property type="molecule type" value="Genomic_DNA"/>
</dbReference>
<dbReference type="InterPro" id="IPR013783">
    <property type="entry name" value="Ig-like_fold"/>
</dbReference>
<feature type="region of interest" description="Disordered" evidence="3">
    <location>
        <begin position="346"/>
        <end position="386"/>
    </location>
</feature>
<sequence>MVSTATRRSTIMALAALGLASTLTLGTLSAASAATVLDGPVNLGTAATYGVLGASTVTNTGPTIVNGDLGLYPGTSITGFGGAPSGVVNGTVHATDAAATQAQSDTTTAYNVAASLTPTTTGISELSGLSLTPGVYTGGALALSDNGALTLAGSANSVWVFQAASTLTIGSATRITITGGASACNVFWQVGSSATIGTAAQFQGTVLADQSITATTSATIVGRLLASNAAVTLDTNTITAPTGCTPPAEPVVTVAPTITSTAPANPTAGTPYSHTVTATGTPSPGYAVSSGTLPAGLTLDATSGTISGTPLTPGSSTFGVTASNGTVPDATVSYTVTTAPAVVVTPSQTPTATPTPSTPAPTTPAVRQPGGGGGTGAGSGPGTMLAETGTDATPIIVFGSLVLLAGAALVTVVGIRRRRQRPGNE</sequence>
<dbReference type="GO" id="GO:0016020">
    <property type="term" value="C:membrane"/>
    <property type="evidence" value="ECO:0007669"/>
    <property type="project" value="InterPro"/>
</dbReference>
<evidence type="ECO:0000256" key="4">
    <source>
        <dbReference type="SAM" id="Phobius"/>
    </source>
</evidence>
<evidence type="ECO:0000256" key="3">
    <source>
        <dbReference type="SAM" id="MobiDB-lite"/>
    </source>
</evidence>